<reference evidence="3" key="1">
    <citation type="journal article" date="2023" name="BMC Genomics">
        <title>Chromosome-level genome assemblies of Cutaneotrichosporon spp. (Trichosporonales, Basidiomycota) reveal imbalanced evolution between nucleotide sequences and chromosome synteny.</title>
        <authorList>
            <person name="Kobayashi Y."/>
            <person name="Kayamori A."/>
            <person name="Aoki K."/>
            <person name="Shiwa Y."/>
            <person name="Matsutani M."/>
            <person name="Fujita N."/>
            <person name="Sugita T."/>
            <person name="Iwasaki W."/>
            <person name="Tanaka N."/>
            <person name="Takashima M."/>
        </authorList>
    </citation>
    <scope>NUCLEOTIDE SEQUENCE</scope>
    <source>
        <strain evidence="3">HIS016</strain>
    </source>
</reference>
<accession>A0AAD3Y908</accession>
<reference evidence="3" key="2">
    <citation type="submission" date="2023-06" db="EMBL/GenBank/DDBJ databases">
        <authorList>
            <person name="Kobayashi Y."/>
            <person name="Kayamori A."/>
            <person name="Aoki K."/>
            <person name="Shiwa Y."/>
            <person name="Fujita N."/>
            <person name="Sugita T."/>
            <person name="Iwasaki W."/>
            <person name="Tanaka N."/>
            <person name="Takashima M."/>
        </authorList>
    </citation>
    <scope>NUCLEOTIDE SEQUENCE</scope>
    <source>
        <strain evidence="3">HIS016</strain>
    </source>
</reference>
<keyword evidence="4" id="KW-1185">Reference proteome</keyword>
<feature type="transmembrane region" description="Helical" evidence="2">
    <location>
        <begin position="63"/>
        <end position="86"/>
    </location>
</feature>
<organism evidence="3 4">
    <name type="scientific">Cutaneotrichosporon spelunceum</name>
    <dbReference type="NCBI Taxonomy" id="1672016"/>
    <lineage>
        <taxon>Eukaryota</taxon>
        <taxon>Fungi</taxon>
        <taxon>Dikarya</taxon>
        <taxon>Basidiomycota</taxon>
        <taxon>Agaricomycotina</taxon>
        <taxon>Tremellomycetes</taxon>
        <taxon>Trichosporonales</taxon>
        <taxon>Trichosporonaceae</taxon>
        <taxon>Cutaneotrichosporon</taxon>
    </lineage>
</organism>
<evidence type="ECO:0000256" key="2">
    <source>
        <dbReference type="SAM" id="Phobius"/>
    </source>
</evidence>
<evidence type="ECO:0000313" key="3">
    <source>
        <dbReference type="EMBL" id="GMK54456.1"/>
    </source>
</evidence>
<name>A0AAD3Y908_9TREE</name>
<evidence type="ECO:0000313" key="4">
    <source>
        <dbReference type="Proteomes" id="UP001222932"/>
    </source>
</evidence>
<keyword evidence="2" id="KW-0472">Membrane</keyword>
<dbReference type="Proteomes" id="UP001222932">
    <property type="component" value="Unassembled WGS sequence"/>
</dbReference>
<keyword evidence="2" id="KW-1133">Transmembrane helix</keyword>
<sequence length="168" mass="18551">MAPTPEPHVRDLYDYDSLAEKGYSDTSDSPISSPRLGKDDVNPHNVGRAIASRAARTARRGNLPFLIIFLIALFVFFGALAGVGYVDPEAASVIPENEFIVGGPVFDTSEGQLRELQMQEQREREQHWLKKQRPNAGAWMHKHQEDGALRPGDGTESWLANDAHGDGN</sequence>
<keyword evidence="2" id="KW-0812">Transmembrane</keyword>
<evidence type="ECO:0000256" key="1">
    <source>
        <dbReference type="SAM" id="MobiDB-lite"/>
    </source>
</evidence>
<comment type="caution">
    <text evidence="3">The sequence shown here is derived from an EMBL/GenBank/DDBJ whole genome shotgun (WGS) entry which is preliminary data.</text>
</comment>
<gene>
    <name evidence="3" type="ORF">CspeluHIS016_0110420</name>
</gene>
<proteinExistence type="predicted"/>
<dbReference type="EMBL" id="BTCM01000001">
    <property type="protein sequence ID" value="GMK54456.1"/>
    <property type="molecule type" value="Genomic_DNA"/>
</dbReference>
<feature type="region of interest" description="Disordered" evidence="1">
    <location>
        <begin position="21"/>
        <end position="43"/>
    </location>
</feature>
<feature type="region of interest" description="Disordered" evidence="1">
    <location>
        <begin position="132"/>
        <end position="168"/>
    </location>
</feature>
<dbReference type="AlphaFoldDB" id="A0AAD3Y908"/>
<protein>
    <submittedName>
        <fullName evidence="3">Uncharacterized protein</fullName>
    </submittedName>
</protein>